<sequence>MSSRKGGNENKLLYRRRTTEVTTLLNDVSSDTQFSWNTSTLMRFMRSQVDATQYIPNASMMS</sequence>
<dbReference type="EMBL" id="KU593505">
    <property type="protein sequence ID" value="AMF83814.1"/>
    <property type="molecule type" value="Genomic_DNA"/>
</dbReference>
<reference evidence="1" key="1">
    <citation type="journal article" date="2015" name="Virol. Sin.">
        <title>Genome sequencing and analysis of a granulovirus isolated from the Asiatic rice leafroller, Cnaphalocrocis medinalis.</title>
        <authorList>
            <person name="Zhang S."/>
            <person name="Zhu Z."/>
            <person name="Sun S."/>
            <person name="Chen Q."/>
            <person name="Deng F."/>
            <person name="Yang K."/>
        </authorList>
    </citation>
    <scope>NUCLEOTIDE SEQUENCE [LARGE SCALE GENOMIC DNA]</scope>
    <source>
        <strain evidence="1">Enping</strain>
    </source>
</reference>
<reference evidence="1" key="2">
    <citation type="submission" date="2016-01" db="EMBL/GenBank/DDBJ databases">
        <authorList>
            <person name="McClelland M."/>
            <person name="Jain A."/>
            <person name="Saraogi P."/>
            <person name="Mendelson R."/>
            <person name="Westerman R."/>
            <person name="SanMiguel P."/>
            <person name="Csonka L."/>
        </authorList>
    </citation>
    <scope>NUCLEOTIDE SEQUENCE</scope>
    <source>
        <strain evidence="1">Enping</strain>
    </source>
</reference>
<organism evidence="1">
    <name type="scientific">Cnaphalocrocis medinalis granulovirus</name>
    <dbReference type="NCBI Taxonomy" id="1750712"/>
    <lineage>
        <taxon>Viruses</taxon>
        <taxon>Viruses incertae sedis</taxon>
        <taxon>Naldaviricetes</taxon>
        <taxon>Lefavirales</taxon>
        <taxon>Baculoviridae</taxon>
        <taxon>Betabaculovirus</taxon>
        <taxon>Betabaculovirus cnamedinalis</taxon>
    </lineage>
</organism>
<name>A0A109WW64_9BBAC</name>
<protein>
    <submittedName>
        <fullName evidence="1">Uncharacterized protein</fullName>
    </submittedName>
</protein>
<accession>A0A109WW64</accession>
<proteinExistence type="predicted"/>
<evidence type="ECO:0000313" key="1">
    <source>
        <dbReference type="EMBL" id="AMF83814.1"/>
    </source>
</evidence>